<dbReference type="InterPro" id="IPR015883">
    <property type="entry name" value="Glyco_hydro_20_cat"/>
</dbReference>
<dbReference type="GO" id="GO:0005975">
    <property type="term" value="P:carbohydrate metabolic process"/>
    <property type="evidence" value="ECO:0007669"/>
    <property type="project" value="InterPro"/>
</dbReference>
<evidence type="ECO:0000256" key="2">
    <source>
        <dbReference type="ARBA" id="ARBA00022801"/>
    </source>
</evidence>
<dbReference type="SUPFAM" id="SSF51445">
    <property type="entry name" value="(Trans)glycosidases"/>
    <property type="match status" value="1"/>
</dbReference>
<feature type="domain" description="Glycoside hydrolase family 20 catalytic" evidence="4">
    <location>
        <begin position="25"/>
        <end position="354"/>
    </location>
</feature>
<evidence type="ECO:0000259" key="4">
    <source>
        <dbReference type="Pfam" id="PF00728"/>
    </source>
</evidence>
<dbReference type="Gene3D" id="3.20.20.80">
    <property type="entry name" value="Glycosidases"/>
    <property type="match status" value="1"/>
</dbReference>
<gene>
    <name evidence="5" type="ORF">AALO17_25350</name>
</gene>
<dbReference type="AlphaFoldDB" id="A0A140DYE2"/>
<dbReference type="InterPro" id="IPR025705">
    <property type="entry name" value="Beta_hexosaminidase_sua/sub"/>
</dbReference>
<sequence>MDKLFAAISLFVASLLFPQTPIRTQHRSVLLDCGRKYYTRDWILDLLEEMEDCHANELVLHFSDDMGLRLESKTYPWLAGSDNAWSLDPSVPDPDPGKVLTQEDILVIGRAASDRGIELIPSFDSPGHMRYILERYREQTGQDIAMSFAPSCLDITNARGVRFVRSLMEEYGRLFARTGSRQFDIGGDEVFPNELWPKAGSWQAWAQKETDNVQCSPYDGFVLYMNATDDFVRSLGYEQTRMYSDMVRESTLQLNARIDVSYWMLGRATPVEIQERHRVINCINFYLYYILDPHLSYPGGYADAIEREWTPQWFLGWPSRSDRVTGSCYCIWSDIPGSQTQDQVMEGVRPRLQAWGRKNGFLTPEGSEPR</sequence>
<dbReference type="PRINTS" id="PR00738">
    <property type="entry name" value="GLHYDRLASE20"/>
</dbReference>
<keyword evidence="2 5" id="KW-0378">Hydrolase</keyword>
<keyword evidence="6" id="KW-1185">Reference proteome</keyword>
<evidence type="ECO:0000256" key="3">
    <source>
        <dbReference type="PIRSR" id="PIRSR625705-1"/>
    </source>
</evidence>
<protein>
    <submittedName>
        <fullName evidence="5">Beta-L-N-acetylhexosaminidase</fullName>
        <ecNumber evidence="5">3.2.1.52</ecNumber>
    </submittedName>
</protein>
<evidence type="ECO:0000313" key="5">
    <source>
        <dbReference type="EMBL" id="AMK55669.1"/>
    </source>
</evidence>
<dbReference type="GO" id="GO:0004563">
    <property type="term" value="F:beta-N-acetylhexosaminidase activity"/>
    <property type="evidence" value="ECO:0007669"/>
    <property type="project" value="UniProtKB-EC"/>
</dbReference>
<accession>A0A140DYE2</accession>
<evidence type="ECO:0000256" key="1">
    <source>
        <dbReference type="ARBA" id="ARBA00006285"/>
    </source>
</evidence>
<dbReference type="PANTHER" id="PTHR43678:SF1">
    <property type="entry name" value="BETA-N-ACETYLHEXOSAMINIDASE"/>
    <property type="match status" value="1"/>
</dbReference>
<name>A0A140DYE2_9FIRM</name>
<dbReference type="KEGG" id="fro:AALO17_25350"/>
<organism evidence="5 6">
    <name type="scientific">Faecalibaculum rodentium</name>
    <dbReference type="NCBI Taxonomy" id="1702221"/>
    <lineage>
        <taxon>Bacteria</taxon>
        <taxon>Bacillati</taxon>
        <taxon>Bacillota</taxon>
        <taxon>Erysipelotrichia</taxon>
        <taxon>Erysipelotrichales</taxon>
        <taxon>Erysipelotrichaceae</taxon>
        <taxon>Faecalibaculum</taxon>
    </lineage>
</organism>
<dbReference type="EMBL" id="CP011391">
    <property type="protein sequence ID" value="AMK55669.1"/>
    <property type="molecule type" value="Genomic_DNA"/>
</dbReference>
<dbReference type="InterPro" id="IPR017853">
    <property type="entry name" value="GH"/>
</dbReference>
<evidence type="ECO:0000313" key="6">
    <source>
        <dbReference type="Proteomes" id="UP000069771"/>
    </source>
</evidence>
<dbReference type="STRING" id="1702221.AALO17_25350"/>
<feature type="active site" description="Proton donor" evidence="3">
    <location>
        <position position="189"/>
    </location>
</feature>
<dbReference type="RefSeq" id="WP_067559596.1">
    <property type="nucleotide sequence ID" value="NZ_CAMTBT010000004.1"/>
</dbReference>
<dbReference type="EC" id="3.2.1.52" evidence="5"/>
<dbReference type="Proteomes" id="UP000069771">
    <property type="component" value="Chromosome"/>
</dbReference>
<comment type="similarity">
    <text evidence="1">Belongs to the glycosyl hydrolase 20 family.</text>
</comment>
<reference evidence="5 6" key="1">
    <citation type="journal article" date="2016" name="Gut Pathog.">
        <title>Whole genome sequencing of "Faecalibaculum rodentium" ALO17, isolated from C57BL/6J laboratory mouse feces.</title>
        <authorList>
            <person name="Lim S."/>
            <person name="Chang D.H."/>
            <person name="Ahn S."/>
            <person name="Kim B.C."/>
        </authorList>
    </citation>
    <scope>NUCLEOTIDE SEQUENCE [LARGE SCALE GENOMIC DNA]</scope>
    <source>
        <strain evidence="5 6">Alo17</strain>
    </source>
</reference>
<dbReference type="InterPro" id="IPR052764">
    <property type="entry name" value="GH20_Enzymes"/>
</dbReference>
<dbReference type="Pfam" id="PF00728">
    <property type="entry name" value="Glyco_hydro_20"/>
    <property type="match status" value="1"/>
</dbReference>
<dbReference type="PANTHER" id="PTHR43678">
    <property type="entry name" value="PUTATIVE (AFU_ORTHOLOGUE AFUA_2G00640)-RELATED"/>
    <property type="match status" value="1"/>
</dbReference>
<proteinExistence type="inferred from homology"/>
<dbReference type="OrthoDB" id="1098018at2"/>
<dbReference type="GeneID" id="78479037"/>
<keyword evidence="5" id="KW-0326">Glycosidase</keyword>